<dbReference type="Pfam" id="PF00155">
    <property type="entry name" value="Aminotran_1_2"/>
    <property type="match status" value="1"/>
</dbReference>
<evidence type="ECO:0000259" key="4">
    <source>
        <dbReference type="Pfam" id="PF00155"/>
    </source>
</evidence>
<gene>
    <name evidence="5" type="ORF">CAY53_01815</name>
</gene>
<dbReference type="SUPFAM" id="SSF53383">
    <property type="entry name" value="PLP-dependent transferases"/>
    <property type="match status" value="1"/>
</dbReference>
<proteinExistence type="predicted"/>
<accession>A0A2L1GL51</accession>
<dbReference type="GO" id="GO:0009102">
    <property type="term" value="P:biotin biosynthetic process"/>
    <property type="evidence" value="ECO:0007669"/>
    <property type="project" value="TreeGrafter"/>
</dbReference>
<feature type="domain" description="Aminotransferase class I/classII large" evidence="4">
    <location>
        <begin position="40"/>
        <end position="381"/>
    </location>
</feature>
<dbReference type="Gene3D" id="3.40.640.10">
    <property type="entry name" value="Type I PLP-dependent aspartate aminotransferase-like (Major domain)"/>
    <property type="match status" value="1"/>
</dbReference>
<sequence length="394" mass="42832">MKDFSTDLAARLEALRRDGQLRSLVTVEHQFGGLKAGGRTYVNLAGNDYLGLATNADFCRAFYEAVQAGDRLASFALGSTASRLMTGNTASCTRFEEELARFYDREAALFFNSGYHINLGILPALAGRNDLIVADKLCHASLIDGMRLSRARVLRYPHLDYAAIERILARERAAHDHAFLVTESIFSMDGDCARLPELVRLKEKWNALLYVDEAHGVGIRGPKGLGLAEEQHALDGIDLLIGTCGKAYGGMGAFVCAKRVIIDYLINTARPQIFSTSLPPVNLEWLRFVLKRLPELNTARKRVADMAARLREALGGLGLRTAGASNIVPVIIGDAGRAVAVAEALREAGYWVSAVRPPTVPQGTSRLRLSLNAAMSWETLAPLPKLIAQALSTA</sequence>
<dbReference type="RefSeq" id="WP_104935693.1">
    <property type="nucleotide sequence ID" value="NZ_CP021255.1"/>
</dbReference>
<evidence type="ECO:0000256" key="1">
    <source>
        <dbReference type="ARBA" id="ARBA00001933"/>
    </source>
</evidence>
<keyword evidence="3" id="KW-0663">Pyridoxal phosphate</keyword>
<reference evidence="5 6" key="1">
    <citation type="journal article" date="2018" name="MBio">
        <title>Insights into the evolution of host association through the isolation and characterization of a novel human periodontal pathobiont, Desulfobulbus oralis.</title>
        <authorList>
            <person name="Cross K.L."/>
            <person name="Chirania P."/>
            <person name="Xiong W."/>
            <person name="Beall C.J."/>
            <person name="Elkins J.G."/>
            <person name="Giannone R.J."/>
            <person name="Griffen A.L."/>
            <person name="Guss A.M."/>
            <person name="Hettich R.L."/>
            <person name="Joshi S.S."/>
            <person name="Mokrzan E.M."/>
            <person name="Martin R.K."/>
            <person name="Zhulin I.B."/>
            <person name="Leys E.J."/>
            <person name="Podar M."/>
        </authorList>
    </citation>
    <scope>NUCLEOTIDE SEQUENCE [LARGE SCALE GENOMIC DNA]</scope>
    <source>
        <strain evidence="5 6">ORNL</strain>
    </source>
</reference>
<name>A0A2L1GL51_9BACT</name>
<dbReference type="KEGG" id="deo:CAY53_01815"/>
<dbReference type="InterPro" id="IPR050087">
    <property type="entry name" value="AON_synthase_class-II"/>
</dbReference>
<keyword evidence="2" id="KW-0808">Transferase</keyword>
<dbReference type="InterPro" id="IPR015421">
    <property type="entry name" value="PyrdxlP-dep_Trfase_major"/>
</dbReference>
<dbReference type="EMBL" id="CP021255">
    <property type="protein sequence ID" value="AVD70378.1"/>
    <property type="molecule type" value="Genomic_DNA"/>
</dbReference>
<evidence type="ECO:0000313" key="5">
    <source>
        <dbReference type="EMBL" id="AVD70378.1"/>
    </source>
</evidence>
<dbReference type="OrthoDB" id="9807157at2"/>
<dbReference type="PANTHER" id="PTHR13693:SF100">
    <property type="entry name" value="8-AMINO-7-OXONONANOATE SYNTHASE"/>
    <property type="match status" value="1"/>
</dbReference>
<dbReference type="GO" id="GO:0008710">
    <property type="term" value="F:8-amino-7-oxononanoate synthase activity"/>
    <property type="evidence" value="ECO:0007669"/>
    <property type="project" value="TreeGrafter"/>
</dbReference>
<dbReference type="Gene3D" id="3.90.1150.10">
    <property type="entry name" value="Aspartate Aminotransferase, domain 1"/>
    <property type="match status" value="1"/>
</dbReference>
<evidence type="ECO:0000313" key="6">
    <source>
        <dbReference type="Proteomes" id="UP000239867"/>
    </source>
</evidence>
<dbReference type="InterPro" id="IPR015424">
    <property type="entry name" value="PyrdxlP-dep_Trfase"/>
</dbReference>
<evidence type="ECO:0000256" key="3">
    <source>
        <dbReference type="ARBA" id="ARBA00022898"/>
    </source>
</evidence>
<dbReference type="InterPro" id="IPR004839">
    <property type="entry name" value="Aminotransferase_I/II_large"/>
</dbReference>
<organism evidence="5 6">
    <name type="scientific">Desulfobulbus oralis</name>
    <dbReference type="NCBI Taxonomy" id="1986146"/>
    <lineage>
        <taxon>Bacteria</taxon>
        <taxon>Pseudomonadati</taxon>
        <taxon>Thermodesulfobacteriota</taxon>
        <taxon>Desulfobulbia</taxon>
        <taxon>Desulfobulbales</taxon>
        <taxon>Desulfobulbaceae</taxon>
        <taxon>Desulfobulbus</taxon>
    </lineage>
</organism>
<comment type="cofactor">
    <cofactor evidence="1">
        <name>pyridoxal 5'-phosphate</name>
        <dbReference type="ChEBI" id="CHEBI:597326"/>
    </cofactor>
</comment>
<dbReference type="PANTHER" id="PTHR13693">
    <property type="entry name" value="CLASS II AMINOTRANSFERASE/8-AMINO-7-OXONONANOATE SYNTHASE"/>
    <property type="match status" value="1"/>
</dbReference>
<evidence type="ECO:0000256" key="2">
    <source>
        <dbReference type="ARBA" id="ARBA00022679"/>
    </source>
</evidence>
<keyword evidence="6" id="KW-1185">Reference proteome</keyword>
<dbReference type="Proteomes" id="UP000239867">
    <property type="component" value="Chromosome"/>
</dbReference>
<dbReference type="AlphaFoldDB" id="A0A2L1GL51"/>
<dbReference type="InterPro" id="IPR015422">
    <property type="entry name" value="PyrdxlP-dep_Trfase_small"/>
</dbReference>
<protein>
    <recommendedName>
        <fullName evidence="4">Aminotransferase class I/classII large domain-containing protein</fullName>
    </recommendedName>
</protein>
<dbReference type="GO" id="GO:0030170">
    <property type="term" value="F:pyridoxal phosphate binding"/>
    <property type="evidence" value="ECO:0007669"/>
    <property type="project" value="InterPro"/>
</dbReference>